<dbReference type="Proteomes" id="UP001378592">
    <property type="component" value="Unassembled WGS sequence"/>
</dbReference>
<keyword evidence="2" id="KW-1185">Reference proteome</keyword>
<dbReference type="AlphaFoldDB" id="A0AAN9V6A1"/>
<proteinExistence type="predicted"/>
<gene>
    <name evidence="1" type="ORF">R5R35_007744</name>
</gene>
<sequence>MTEKRTAAAAAAAATTGDDVDVAAKQRKVNTIKYYVNSQDILGEEIIVPESDDEDEEEEEEDVFNENRQALVPMETAEKMGEMILPFNPPTNKDETRIRYFNAADAAAVRLIPGNPNCLVLIYKKLKTQDPWSEIERKAESENMRLKFENFPKGLFFEITDINLVDTGKFERKSYVATLNNTFGVFLPTRFTFEITQIGKEAFLQERPHLTYLGVNDTNKANVVLIFKLTDLFRPKTWANIKSLFMQYKIIST</sequence>
<evidence type="ECO:0000313" key="2">
    <source>
        <dbReference type="Proteomes" id="UP001378592"/>
    </source>
</evidence>
<organism evidence="1 2">
    <name type="scientific">Gryllus longicercus</name>
    <dbReference type="NCBI Taxonomy" id="2509291"/>
    <lineage>
        <taxon>Eukaryota</taxon>
        <taxon>Metazoa</taxon>
        <taxon>Ecdysozoa</taxon>
        <taxon>Arthropoda</taxon>
        <taxon>Hexapoda</taxon>
        <taxon>Insecta</taxon>
        <taxon>Pterygota</taxon>
        <taxon>Neoptera</taxon>
        <taxon>Polyneoptera</taxon>
        <taxon>Orthoptera</taxon>
        <taxon>Ensifera</taxon>
        <taxon>Gryllidea</taxon>
        <taxon>Grylloidea</taxon>
        <taxon>Gryllidae</taxon>
        <taxon>Gryllinae</taxon>
        <taxon>Gryllus</taxon>
    </lineage>
</organism>
<evidence type="ECO:0000313" key="1">
    <source>
        <dbReference type="EMBL" id="KAK7792394.1"/>
    </source>
</evidence>
<reference evidence="1 2" key="1">
    <citation type="submission" date="2024-03" db="EMBL/GenBank/DDBJ databases">
        <title>The genome assembly and annotation of the cricket Gryllus longicercus Weissman &amp; Gray.</title>
        <authorList>
            <person name="Szrajer S."/>
            <person name="Gray D."/>
            <person name="Ylla G."/>
        </authorList>
    </citation>
    <scope>NUCLEOTIDE SEQUENCE [LARGE SCALE GENOMIC DNA]</scope>
    <source>
        <strain evidence="1">DAG 2021-001</strain>
        <tissue evidence="1">Whole body minus gut</tissue>
    </source>
</reference>
<dbReference type="EMBL" id="JAZDUA010000451">
    <property type="protein sequence ID" value="KAK7792394.1"/>
    <property type="molecule type" value="Genomic_DNA"/>
</dbReference>
<accession>A0AAN9V6A1</accession>
<protein>
    <submittedName>
        <fullName evidence="1">Uncharacterized protein</fullName>
    </submittedName>
</protein>
<name>A0AAN9V6A1_9ORTH</name>
<comment type="caution">
    <text evidence="1">The sequence shown here is derived from an EMBL/GenBank/DDBJ whole genome shotgun (WGS) entry which is preliminary data.</text>
</comment>